<dbReference type="InterPro" id="IPR040336">
    <property type="entry name" value="At1g61900-like"/>
</dbReference>
<evidence type="ECO:0000313" key="1">
    <source>
        <dbReference type="EMBL" id="KAL1191321.1"/>
    </source>
</evidence>
<evidence type="ECO:0000313" key="2">
    <source>
        <dbReference type="Proteomes" id="UP001558713"/>
    </source>
</evidence>
<dbReference type="PANTHER" id="PTHR33831:SF4">
    <property type="entry name" value="GPI-ANCHORED PROTEIN"/>
    <property type="match status" value="1"/>
</dbReference>
<dbReference type="Proteomes" id="UP001558713">
    <property type="component" value="Unassembled WGS sequence"/>
</dbReference>
<reference evidence="1 2" key="1">
    <citation type="submission" date="2024-04" db="EMBL/GenBank/DDBJ databases">
        <title>Genome assembly C_amara_ONT_v2.</title>
        <authorList>
            <person name="Yant L."/>
            <person name="Moore C."/>
            <person name="Slenker M."/>
        </authorList>
    </citation>
    <scope>NUCLEOTIDE SEQUENCE [LARGE SCALE GENOMIC DNA]</scope>
    <source>
        <tissue evidence="1">Leaf</tissue>
    </source>
</reference>
<name>A0ABD0Z9F9_CARAN</name>
<organism evidence="1 2">
    <name type="scientific">Cardamine amara subsp. amara</name>
    <dbReference type="NCBI Taxonomy" id="228776"/>
    <lineage>
        <taxon>Eukaryota</taxon>
        <taxon>Viridiplantae</taxon>
        <taxon>Streptophyta</taxon>
        <taxon>Embryophyta</taxon>
        <taxon>Tracheophyta</taxon>
        <taxon>Spermatophyta</taxon>
        <taxon>Magnoliopsida</taxon>
        <taxon>eudicotyledons</taxon>
        <taxon>Gunneridae</taxon>
        <taxon>Pentapetalae</taxon>
        <taxon>rosids</taxon>
        <taxon>malvids</taxon>
        <taxon>Brassicales</taxon>
        <taxon>Brassicaceae</taxon>
        <taxon>Cardamineae</taxon>
        <taxon>Cardamine</taxon>
    </lineage>
</organism>
<gene>
    <name evidence="1" type="ORF">V5N11_008322</name>
</gene>
<keyword evidence="2" id="KW-1185">Reference proteome</keyword>
<protein>
    <submittedName>
        <fullName evidence="1">Uncharacterized protein</fullName>
    </submittedName>
</protein>
<proteinExistence type="predicted"/>
<dbReference type="EMBL" id="JBANAX010000857">
    <property type="protein sequence ID" value="KAL1191321.1"/>
    <property type="molecule type" value="Genomic_DNA"/>
</dbReference>
<comment type="caution">
    <text evidence="1">The sequence shown here is derived from an EMBL/GenBank/DDBJ whole genome shotgun (WGS) entry which is preliminary data.</text>
</comment>
<accession>A0ABD0Z9F9</accession>
<sequence>MLTIFLGNNCLLRSSPAALISDNTTAYSFTFDFTNNIAAPWPSSSSMPSLSLCALEMSLPVLPTSQTLKNHGSRNGGVGAFTLNIWVFPLYIVVRH</sequence>
<dbReference type="AlphaFoldDB" id="A0ABD0Z9F9"/>
<dbReference type="PANTHER" id="PTHR33831">
    <property type="entry name" value="GPI-ANCHORED PROTEIN"/>
    <property type="match status" value="1"/>
</dbReference>